<dbReference type="InterPro" id="IPR003889">
    <property type="entry name" value="FYrich_C"/>
</dbReference>
<accession>A0A5C7IE65</accession>
<dbReference type="AlphaFoldDB" id="A0A5C7IE65"/>
<comment type="subcellular location">
    <subcellularLocation>
        <location evidence="1">Nucleus</location>
    </subcellularLocation>
</comment>
<evidence type="ECO:0000313" key="4">
    <source>
        <dbReference type="Proteomes" id="UP000323000"/>
    </source>
</evidence>
<keyword evidence="4" id="KW-1185">Reference proteome</keyword>
<dbReference type="EMBL" id="VAHF01000003">
    <property type="protein sequence ID" value="TXG67607.1"/>
    <property type="molecule type" value="Genomic_DNA"/>
</dbReference>
<evidence type="ECO:0000313" key="3">
    <source>
        <dbReference type="EMBL" id="TXG67607.1"/>
    </source>
</evidence>
<dbReference type="InterPro" id="IPR003888">
    <property type="entry name" value="FYrich_N"/>
</dbReference>
<evidence type="ECO:0000256" key="1">
    <source>
        <dbReference type="ARBA" id="ARBA00004123"/>
    </source>
</evidence>
<sequence>MKFLPLKMGKSFKLDHNSSHLRQLGQRLTSKPVVGSIVHAVPDGLTKSGSHCWPSLADSDNSILTLDSFTEMAATCDIFSISPLRSCAYEENAVFRILNFNVEPLEYGVVLSGKLWCNSKAIFPKGFRSRVRYINVLDPTNMCYYVSEILDARRDGPLFMVSLENCSSEVFVHVSAARCWELVRDRVNQEVTKQHKLGRMNLPPLRPPRSLDGLFYSWESGNLDDKHLYKNLVRPTNEARTLGGVVGSTIPWPKSCIRLL</sequence>
<name>A0A5C7IE65_9ROSI</name>
<evidence type="ECO:0000256" key="2">
    <source>
        <dbReference type="ARBA" id="ARBA00023242"/>
    </source>
</evidence>
<organism evidence="3 4">
    <name type="scientific">Acer yangbiense</name>
    <dbReference type="NCBI Taxonomy" id="1000413"/>
    <lineage>
        <taxon>Eukaryota</taxon>
        <taxon>Viridiplantae</taxon>
        <taxon>Streptophyta</taxon>
        <taxon>Embryophyta</taxon>
        <taxon>Tracheophyta</taxon>
        <taxon>Spermatophyta</taxon>
        <taxon>Magnoliopsida</taxon>
        <taxon>eudicotyledons</taxon>
        <taxon>Gunneridae</taxon>
        <taxon>Pentapetalae</taxon>
        <taxon>rosids</taxon>
        <taxon>malvids</taxon>
        <taxon>Sapindales</taxon>
        <taxon>Sapindaceae</taxon>
        <taxon>Hippocastanoideae</taxon>
        <taxon>Acereae</taxon>
        <taxon>Acer</taxon>
    </lineage>
</organism>
<dbReference type="SMART" id="SM00541">
    <property type="entry name" value="FYRN"/>
    <property type="match status" value="1"/>
</dbReference>
<dbReference type="Proteomes" id="UP000323000">
    <property type="component" value="Chromosome 3"/>
</dbReference>
<dbReference type="OrthoDB" id="1731075at2759"/>
<dbReference type="Pfam" id="PF05965">
    <property type="entry name" value="FYRC"/>
    <property type="match status" value="1"/>
</dbReference>
<dbReference type="GO" id="GO:0140993">
    <property type="term" value="F:histone modifying activity"/>
    <property type="evidence" value="ECO:0007669"/>
    <property type="project" value="UniProtKB-ARBA"/>
</dbReference>
<protein>
    <submittedName>
        <fullName evidence="3">Uncharacterized protein</fullName>
    </submittedName>
</protein>
<dbReference type="Pfam" id="PF05964">
    <property type="entry name" value="FYRN"/>
    <property type="match status" value="1"/>
</dbReference>
<keyword evidence="2" id="KW-0539">Nucleus</keyword>
<comment type="caution">
    <text evidence="3">The sequence shown here is derived from an EMBL/GenBank/DDBJ whole genome shotgun (WGS) entry which is preliminary data.</text>
</comment>
<dbReference type="Gene3D" id="3.30.160.360">
    <property type="match status" value="1"/>
</dbReference>
<proteinExistence type="predicted"/>
<dbReference type="PROSITE" id="PS51542">
    <property type="entry name" value="FYRN"/>
    <property type="match status" value="1"/>
</dbReference>
<reference evidence="4" key="1">
    <citation type="journal article" date="2019" name="Gigascience">
        <title>De novo genome assembly of the endangered Acer yangbiense, a plant species with extremely small populations endemic to Yunnan Province, China.</title>
        <authorList>
            <person name="Yang J."/>
            <person name="Wariss H.M."/>
            <person name="Tao L."/>
            <person name="Zhang R."/>
            <person name="Yun Q."/>
            <person name="Hollingsworth P."/>
            <person name="Dao Z."/>
            <person name="Luo G."/>
            <person name="Guo H."/>
            <person name="Ma Y."/>
            <person name="Sun W."/>
        </authorList>
    </citation>
    <scope>NUCLEOTIDE SEQUENCE [LARGE SCALE GENOMIC DNA]</scope>
    <source>
        <strain evidence="4">cv. Malutang</strain>
    </source>
</reference>
<dbReference type="GO" id="GO:0048731">
    <property type="term" value="P:system development"/>
    <property type="evidence" value="ECO:0007669"/>
    <property type="project" value="UniProtKB-ARBA"/>
</dbReference>
<gene>
    <name evidence="3" type="ORF">EZV62_008882</name>
</gene>
<dbReference type="GO" id="GO:0005634">
    <property type="term" value="C:nucleus"/>
    <property type="evidence" value="ECO:0007669"/>
    <property type="project" value="UniProtKB-SubCell"/>
</dbReference>